<dbReference type="EMBL" id="CAJNBJ010000017">
    <property type="protein sequence ID" value="CAE6768666.1"/>
    <property type="molecule type" value="Genomic_DNA"/>
</dbReference>
<name>A0ABM8RRZ1_9BACT</name>
<keyword evidence="9" id="KW-0326">Glycosidase</keyword>
<gene>
    <name evidence="9" type="ORF">NSPZN2_40167</name>
</gene>
<dbReference type="InterPro" id="IPR005122">
    <property type="entry name" value="Uracil-DNA_glycosylase-like"/>
</dbReference>
<evidence type="ECO:0000256" key="4">
    <source>
        <dbReference type="ARBA" id="ARBA00022801"/>
    </source>
</evidence>
<keyword evidence="3" id="KW-0227">DNA damage</keyword>
<evidence type="ECO:0000256" key="7">
    <source>
        <dbReference type="ARBA" id="ARBA00023204"/>
    </source>
</evidence>
<keyword evidence="6" id="KW-0411">Iron-sulfur</keyword>
<dbReference type="GO" id="GO:0004844">
    <property type="term" value="F:uracil DNA N-glycosylase activity"/>
    <property type="evidence" value="ECO:0007669"/>
    <property type="project" value="UniProtKB-EC"/>
</dbReference>
<protein>
    <submittedName>
        <fullName evidence="9">Uracil-DNA glycosylase</fullName>
        <ecNumber evidence="9">3.2.2.27</ecNumber>
    </submittedName>
</protein>
<keyword evidence="10" id="KW-1185">Reference proteome</keyword>
<dbReference type="SUPFAM" id="SSF52141">
    <property type="entry name" value="Uracil-DNA glycosylase-like"/>
    <property type="match status" value="1"/>
</dbReference>
<proteinExistence type="predicted"/>
<keyword evidence="4 9" id="KW-0378">Hydrolase</keyword>
<evidence type="ECO:0000256" key="1">
    <source>
        <dbReference type="ARBA" id="ARBA00022485"/>
    </source>
</evidence>
<keyword evidence="1" id="KW-0004">4Fe-4S</keyword>
<sequence length="167" mass="18585">MRWRRLGEPITRRRLTRLGSTTAMRAQLPGRFWKGLPESRVIAPLTQAVRGRVGEVIDSRQHMAVLPMGDSLPELAQAAATCTGCELHLSATQTVFGRGPSNARIMLVEEQSGDQEKLAGEPFVGPAGEVLNRALAQAEIDRSQLYVTNAVKHFRFVLEGRRRRQRS</sequence>
<dbReference type="Gene3D" id="3.40.470.10">
    <property type="entry name" value="Uracil-DNA glycosylase-like domain"/>
    <property type="match status" value="1"/>
</dbReference>
<evidence type="ECO:0000313" key="10">
    <source>
        <dbReference type="Proteomes" id="UP000675880"/>
    </source>
</evidence>
<dbReference type="Proteomes" id="UP000675880">
    <property type="component" value="Unassembled WGS sequence"/>
</dbReference>
<evidence type="ECO:0000313" key="9">
    <source>
        <dbReference type="EMBL" id="CAE6768666.1"/>
    </source>
</evidence>
<evidence type="ECO:0000256" key="5">
    <source>
        <dbReference type="ARBA" id="ARBA00023004"/>
    </source>
</evidence>
<organism evidence="9 10">
    <name type="scientific">Nitrospira defluvii</name>
    <dbReference type="NCBI Taxonomy" id="330214"/>
    <lineage>
        <taxon>Bacteria</taxon>
        <taxon>Pseudomonadati</taxon>
        <taxon>Nitrospirota</taxon>
        <taxon>Nitrospiria</taxon>
        <taxon>Nitrospirales</taxon>
        <taxon>Nitrospiraceae</taxon>
        <taxon>Nitrospira</taxon>
    </lineage>
</organism>
<dbReference type="EC" id="3.2.2.27" evidence="9"/>
<feature type="domain" description="Uracil-DNA glycosylase-like" evidence="8">
    <location>
        <begin position="96"/>
        <end position="164"/>
    </location>
</feature>
<keyword evidence="5" id="KW-0408">Iron</keyword>
<dbReference type="PANTHER" id="PTHR33693:SF9">
    <property type="entry name" value="TYPE-4 URACIL-DNA GLYCOSYLASE"/>
    <property type="match status" value="1"/>
</dbReference>
<evidence type="ECO:0000259" key="8">
    <source>
        <dbReference type="Pfam" id="PF03167"/>
    </source>
</evidence>
<comment type="caution">
    <text evidence="9">The sequence shown here is derived from an EMBL/GenBank/DDBJ whole genome shotgun (WGS) entry which is preliminary data.</text>
</comment>
<reference evidence="9 10" key="1">
    <citation type="submission" date="2021-02" db="EMBL/GenBank/DDBJ databases">
        <authorList>
            <person name="Han P."/>
        </authorList>
    </citation>
    <scope>NUCLEOTIDE SEQUENCE [LARGE SCALE GENOMIC DNA]</scope>
    <source>
        <strain evidence="9">Candidatus Nitrospira sp. ZN2</strain>
    </source>
</reference>
<keyword evidence="2" id="KW-0479">Metal-binding</keyword>
<keyword evidence="7" id="KW-0234">DNA repair</keyword>
<evidence type="ECO:0000256" key="6">
    <source>
        <dbReference type="ARBA" id="ARBA00023014"/>
    </source>
</evidence>
<evidence type="ECO:0000256" key="2">
    <source>
        <dbReference type="ARBA" id="ARBA00022723"/>
    </source>
</evidence>
<dbReference type="Pfam" id="PF03167">
    <property type="entry name" value="UDG"/>
    <property type="match status" value="1"/>
</dbReference>
<dbReference type="InterPro" id="IPR051536">
    <property type="entry name" value="UDG_Type-4/5"/>
</dbReference>
<accession>A0ABM8RRZ1</accession>
<dbReference type="CDD" id="cd10030">
    <property type="entry name" value="UDG-F4_TTUDGA_SPO1dp_like"/>
    <property type="match status" value="1"/>
</dbReference>
<dbReference type="PANTHER" id="PTHR33693">
    <property type="entry name" value="TYPE-5 URACIL-DNA GLYCOSYLASE"/>
    <property type="match status" value="1"/>
</dbReference>
<dbReference type="InterPro" id="IPR036895">
    <property type="entry name" value="Uracil-DNA_glycosylase-like_sf"/>
</dbReference>
<evidence type="ECO:0000256" key="3">
    <source>
        <dbReference type="ARBA" id="ARBA00022763"/>
    </source>
</evidence>